<protein>
    <submittedName>
        <fullName evidence="2">Uncharacterized protein</fullName>
    </submittedName>
</protein>
<evidence type="ECO:0000256" key="1">
    <source>
        <dbReference type="SAM" id="Phobius"/>
    </source>
</evidence>
<sequence>MKRLLSLWNRYVRFVQFRSHKATFIDYVYIIFANVFTLAFLFHIFFLTLTIYNYIAMFLIMGLLVYIESSEIKKWKRYKKINHIK</sequence>
<name>A0A8S5RYB5_9CAUD</name>
<keyword evidence="1" id="KW-0812">Transmembrane</keyword>
<organism evidence="2">
    <name type="scientific">Myoviridae sp. ctNQV2</name>
    <dbReference type="NCBI Taxonomy" id="2827683"/>
    <lineage>
        <taxon>Viruses</taxon>
        <taxon>Duplodnaviria</taxon>
        <taxon>Heunggongvirae</taxon>
        <taxon>Uroviricota</taxon>
        <taxon>Caudoviricetes</taxon>
    </lineage>
</organism>
<reference evidence="2" key="1">
    <citation type="journal article" date="2021" name="Proc. Natl. Acad. Sci. U.S.A.">
        <title>A Catalog of Tens of Thousands of Viruses from Human Metagenomes Reveals Hidden Associations with Chronic Diseases.</title>
        <authorList>
            <person name="Tisza M.J."/>
            <person name="Buck C.B."/>
        </authorList>
    </citation>
    <scope>NUCLEOTIDE SEQUENCE</scope>
    <source>
        <strain evidence="2">CtNQV2</strain>
    </source>
</reference>
<accession>A0A8S5RYB5</accession>
<keyword evidence="1" id="KW-0472">Membrane</keyword>
<feature type="transmembrane region" description="Helical" evidence="1">
    <location>
        <begin position="27"/>
        <end position="45"/>
    </location>
</feature>
<evidence type="ECO:0000313" key="2">
    <source>
        <dbReference type="EMBL" id="DAF43756.1"/>
    </source>
</evidence>
<feature type="transmembrane region" description="Helical" evidence="1">
    <location>
        <begin position="51"/>
        <end position="67"/>
    </location>
</feature>
<proteinExistence type="predicted"/>
<keyword evidence="1" id="KW-1133">Transmembrane helix</keyword>
<dbReference type="EMBL" id="BK032510">
    <property type="protein sequence ID" value="DAF43756.1"/>
    <property type="molecule type" value="Genomic_DNA"/>
</dbReference>